<evidence type="ECO:0000313" key="2">
    <source>
        <dbReference type="EMBL" id="KAK3009934.1"/>
    </source>
</evidence>
<proteinExistence type="predicted"/>
<evidence type="ECO:0000313" key="3">
    <source>
        <dbReference type="Proteomes" id="UP001188597"/>
    </source>
</evidence>
<dbReference type="InterPro" id="IPR029480">
    <property type="entry name" value="Transpos_assoc"/>
</dbReference>
<sequence length="102" mass="12041">MRCPCASCNLLEWKKAVYVRLDLYQKGFMNGYTLWFQHGEELPVQQTYTIMQNEGVDEGNTYRDILIDVGRAEFDHDDHNSTEPDDMDKKFYDLLREADEPI</sequence>
<gene>
    <name evidence="2" type="ORF">RJ639_011608</name>
</gene>
<organism evidence="2 3">
    <name type="scientific">Escallonia herrerae</name>
    <dbReference type="NCBI Taxonomy" id="1293975"/>
    <lineage>
        <taxon>Eukaryota</taxon>
        <taxon>Viridiplantae</taxon>
        <taxon>Streptophyta</taxon>
        <taxon>Embryophyta</taxon>
        <taxon>Tracheophyta</taxon>
        <taxon>Spermatophyta</taxon>
        <taxon>Magnoliopsida</taxon>
        <taxon>eudicotyledons</taxon>
        <taxon>Gunneridae</taxon>
        <taxon>Pentapetalae</taxon>
        <taxon>asterids</taxon>
        <taxon>campanulids</taxon>
        <taxon>Escalloniales</taxon>
        <taxon>Escalloniaceae</taxon>
        <taxon>Escallonia</taxon>
    </lineage>
</organism>
<comment type="caution">
    <text evidence="2">The sequence shown here is derived from an EMBL/GenBank/DDBJ whole genome shotgun (WGS) entry which is preliminary data.</text>
</comment>
<accession>A0AA88VM89</accession>
<reference evidence="2" key="1">
    <citation type="submission" date="2022-12" db="EMBL/GenBank/DDBJ databases">
        <title>Draft genome assemblies for two species of Escallonia (Escalloniales).</title>
        <authorList>
            <person name="Chanderbali A."/>
            <person name="Dervinis C."/>
            <person name="Anghel I."/>
            <person name="Soltis D."/>
            <person name="Soltis P."/>
            <person name="Zapata F."/>
        </authorList>
    </citation>
    <scope>NUCLEOTIDE SEQUENCE</scope>
    <source>
        <strain evidence="2">UCBG64.0493</strain>
        <tissue evidence="2">Leaf</tissue>
    </source>
</reference>
<evidence type="ECO:0000259" key="1">
    <source>
        <dbReference type="Pfam" id="PF13963"/>
    </source>
</evidence>
<feature type="domain" description="Transposase-associated" evidence="1">
    <location>
        <begin position="1"/>
        <end position="40"/>
    </location>
</feature>
<keyword evidence="3" id="KW-1185">Reference proteome</keyword>
<protein>
    <recommendedName>
        <fullName evidence="1">Transposase-associated domain-containing protein</fullName>
    </recommendedName>
</protein>
<name>A0AA88VM89_9ASTE</name>
<dbReference type="Proteomes" id="UP001188597">
    <property type="component" value="Unassembled WGS sequence"/>
</dbReference>
<dbReference type="Pfam" id="PF13963">
    <property type="entry name" value="Transpos_assoc"/>
    <property type="match status" value="1"/>
</dbReference>
<dbReference type="AlphaFoldDB" id="A0AA88VM89"/>
<dbReference type="EMBL" id="JAVXUP010001593">
    <property type="protein sequence ID" value="KAK3009934.1"/>
    <property type="molecule type" value="Genomic_DNA"/>
</dbReference>